<protein>
    <submittedName>
        <fullName evidence="1">Uncharacterized protein</fullName>
    </submittedName>
</protein>
<organism evidence="1">
    <name type="scientific">Anguilla anguilla</name>
    <name type="common">European freshwater eel</name>
    <name type="synonym">Muraena anguilla</name>
    <dbReference type="NCBI Taxonomy" id="7936"/>
    <lineage>
        <taxon>Eukaryota</taxon>
        <taxon>Metazoa</taxon>
        <taxon>Chordata</taxon>
        <taxon>Craniata</taxon>
        <taxon>Vertebrata</taxon>
        <taxon>Euteleostomi</taxon>
        <taxon>Actinopterygii</taxon>
        <taxon>Neopterygii</taxon>
        <taxon>Teleostei</taxon>
        <taxon>Anguilliformes</taxon>
        <taxon>Anguillidae</taxon>
        <taxon>Anguilla</taxon>
    </lineage>
</organism>
<sequence>MSTELVTHILVTY</sequence>
<evidence type="ECO:0000313" key="1">
    <source>
        <dbReference type="EMBL" id="JAH49317.1"/>
    </source>
</evidence>
<accession>A0A0E9T7E0</accession>
<reference evidence="1" key="1">
    <citation type="submission" date="2014-11" db="EMBL/GenBank/DDBJ databases">
        <authorList>
            <person name="Amaro Gonzalez C."/>
        </authorList>
    </citation>
    <scope>NUCLEOTIDE SEQUENCE</scope>
</reference>
<proteinExistence type="predicted"/>
<dbReference type="EMBL" id="GBXM01059260">
    <property type="protein sequence ID" value="JAH49317.1"/>
    <property type="molecule type" value="Transcribed_RNA"/>
</dbReference>
<reference evidence="1" key="2">
    <citation type="journal article" date="2015" name="Fish Shellfish Immunol.">
        <title>Early steps in the European eel (Anguilla anguilla)-Vibrio vulnificus interaction in the gills: Role of the RtxA13 toxin.</title>
        <authorList>
            <person name="Callol A."/>
            <person name="Pajuelo D."/>
            <person name="Ebbesson L."/>
            <person name="Teles M."/>
            <person name="MacKenzie S."/>
            <person name="Amaro C."/>
        </authorList>
    </citation>
    <scope>NUCLEOTIDE SEQUENCE</scope>
</reference>
<name>A0A0E9T7E0_ANGAN</name>